<reference evidence="2" key="1">
    <citation type="submission" date="2018-02" db="EMBL/GenBank/DDBJ databases">
        <authorList>
            <person name="Cohen D.B."/>
            <person name="Kent A.D."/>
        </authorList>
    </citation>
    <scope>NUCLEOTIDE SEQUENCE</scope>
</reference>
<evidence type="ECO:0000313" key="2">
    <source>
        <dbReference type="EMBL" id="SPC82573.1"/>
    </source>
</evidence>
<sequence length="143" mass="15220">MSSSGGDGGRRRSSRLEKGKAVVYAMSLNTDDEYKSMEGPPSVVAATAGSAEVPTGGGSVAPRRVAASKRRRASYWANATPETDPEFVELGKRYPLKGGIKDQGDSGHDPPRDITAERPDSAPLDCCSADVRYDNSILHFKSC</sequence>
<proteinExistence type="predicted"/>
<dbReference type="AlphaFoldDB" id="A0A2N9F5Y5"/>
<feature type="region of interest" description="Disordered" evidence="1">
    <location>
        <begin position="49"/>
        <end position="78"/>
    </location>
</feature>
<evidence type="ECO:0000256" key="1">
    <source>
        <dbReference type="SAM" id="MobiDB-lite"/>
    </source>
</evidence>
<dbReference type="EMBL" id="OIVN01000589">
    <property type="protein sequence ID" value="SPC82573.1"/>
    <property type="molecule type" value="Genomic_DNA"/>
</dbReference>
<accession>A0A2N9F5Y5</accession>
<gene>
    <name evidence="2" type="ORF">FSB_LOCUS10455</name>
</gene>
<feature type="region of interest" description="Disordered" evidence="1">
    <location>
        <begin position="96"/>
        <end position="121"/>
    </location>
</feature>
<name>A0A2N9F5Y5_FAGSY</name>
<organism evidence="2">
    <name type="scientific">Fagus sylvatica</name>
    <name type="common">Beechnut</name>
    <dbReference type="NCBI Taxonomy" id="28930"/>
    <lineage>
        <taxon>Eukaryota</taxon>
        <taxon>Viridiplantae</taxon>
        <taxon>Streptophyta</taxon>
        <taxon>Embryophyta</taxon>
        <taxon>Tracheophyta</taxon>
        <taxon>Spermatophyta</taxon>
        <taxon>Magnoliopsida</taxon>
        <taxon>eudicotyledons</taxon>
        <taxon>Gunneridae</taxon>
        <taxon>Pentapetalae</taxon>
        <taxon>rosids</taxon>
        <taxon>fabids</taxon>
        <taxon>Fagales</taxon>
        <taxon>Fagaceae</taxon>
        <taxon>Fagus</taxon>
    </lineage>
</organism>
<feature type="compositionally biased region" description="Basic and acidic residues" evidence="1">
    <location>
        <begin position="99"/>
        <end position="120"/>
    </location>
</feature>
<protein>
    <submittedName>
        <fullName evidence="2">Uncharacterized protein</fullName>
    </submittedName>
</protein>